<dbReference type="PANTHER" id="PTHR33418:SF1">
    <property type="entry name" value="HELICASE-ASSOCIATED DOMAIN-CONTAINING PROTEIN"/>
    <property type="match status" value="1"/>
</dbReference>
<accession>K0RKZ4</accession>
<feature type="non-terminal residue" evidence="3">
    <location>
        <position position="1"/>
    </location>
</feature>
<feature type="domain" description="Helicase-associated" evidence="2">
    <location>
        <begin position="102"/>
        <end position="158"/>
    </location>
</feature>
<dbReference type="PANTHER" id="PTHR33418">
    <property type="entry name" value="HELICASE-ASSOCIATED"/>
    <property type="match status" value="1"/>
</dbReference>
<dbReference type="AlphaFoldDB" id="K0RKZ4"/>
<gene>
    <name evidence="3" type="ORF">THAOC_33944</name>
</gene>
<evidence type="ECO:0000313" key="4">
    <source>
        <dbReference type="Proteomes" id="UP000266841"/>
    </source>
</evidence>
<evidence type="ECO:0000256" key="1">
    <source>
        <dbReference type="SAM" id="MobiDB-lite"/>
    </source>
</evidence>
<dbReference type="EMBL" id="AGNL01047057">
    <property type="protein sequence ID" value="EJK47342.1"/>
    <property type="molecule type" value="Genomic_DNA"/>
</dbReference>
<dbReference type="Gene3D" id="6.10.140.530">
    <property type="match status" value="1"/>
</dbReference>
<comment type="caution">
    <text evidence="3">The sequence shown here is derived from an EMBL/GenBank/DDBJ whole genome shotgun (WGS) entry which is preliminary data.</text>
</comment>
<dbReference type="InterPro" id="IPR005114">
    <property type="entry name" value="Helicase_assoc"/>
</dbReference>
<proteinExistence type="predicted"/>
<evidence type="ECO:0000259" key="2">
    <source>
        <dbReference type="Pfam" id="PF03457"/>
    </source>
</evidence>
<protein>
    <recommendedName>
        <fullName evidence="2">Helicase-associated domain-containing protein</fullName>
    </recommendedName>
</protein>
<feature type="region of interest" description="Disordered" evidence="1">
    <location>
        <begin position="1"/>
        <end position="69"/>
    </location>
</feature>
<evidence type="ECO:0000313" key="3">
    <source>
        <dbReference type="EMBL" id="EJK47342.1"/>
    </source>
</evidence>
<dbReference type="OrthoDB" id="44064at2759"/>
<dbReference type="Pfam" id="PF03457">
    <property type="entry name" value="HA"/>
    <property type="match status" value="1"/>
</dbReference>
<organism evidence="3 4">
    <name type="scientific">Thalassiosira oceanica</name>
    <name type="common">Marine diatom</name>
    <dbReference type="NCBI Taxonomy" id="159749"/>
    <lineage>
        <taxon>Eukaryota</taxon>
        <taxon>Sar</taxon>
        <taxon>Stramenopiles</taxon>
        <taxon>Ochrophyta</taxon>
        <taxon>Bacillariophyta</taxon>
        <taxon>Coscinodiscophyceae</taxon>
        <taxon>Thalassiosirophycidae</taxon>
        <taxon>Thalassiosirales</taxon>
        <taxon>Thalassiosiraceae</taxon>
        <taxon>Thalassiosira</taxon>
    </lineage>
</organism>
<keyword evidence="4" id="KW-1185">Reference proteome</keyword>
<reference evidence="3 4" key="1">
    <citation type="journal article" date="2012" name="Genome Biol.">
        <title>Genome and low-iron response of an oceanic diatom adapted to chronic iron limitation.</title>
        <authorList>
            <person name="Lommer M."/>
            <person name="Specht M."/>
            <person name="Roy A.S."/>
            <person name="Kraemer L."/>
            <person name="Andreson R."/>
            <person name="Gutowska M.A."/>
            <person name="Wolf J."/>
            <person name="Bergner S.V."/>
            <person name="Schilhabel M.B."/>
            <person name="Klostermeier U.C."/>
            <person name="Beiko R.G."/>
            <person name="Rosenstiel P."/>
            <person name="Hippler M."/>
            <person name="Laroche J."/>
        </authorList>
    </citation>
    <scope>NUCLEOTIDE SEQUENCE [LARGE SCALE GENOMIC DNA]</scope>
    <source>
        <strain evidence="3 4">CCMP1005</strain>
    </source>
</reference>
<feature type="compositionally biased region" description="Basic and acidic residues" evidence="1">
    <location>
        <begin position="45"/>
        <end position="64"/>
    </location>
</feature>
<dbReference type="Proteomes" id="UP000266841">
    <property type="component" value="Unassembled WGS sequence"/>
</dbReference>
<name>K0RKZ4_THAOC</name>
<sequence length="163" mass="18141">PPLRLARSASEEEPPEPPEPPASATRKLVTVAGYGKPSAAPVAREPAHRAPWDPARGRRETAAKEKKRAPLIATTMARSDVVALTMEEGSVGRRRNIQDEQWDAQWNARFKELVNYRSEHGDCNVPDNHSKLGKWVCIQRTAYVANSLAQDRIDRLEQHSASS</sequence>